<dbReference type="InterPro" id="IPR057326">
    <property type="entry name" value="KR_dom"/>
</dbReference>
<dbReference type="SMART" id="SM00822">
    <property type="entry name" value="PKS_KR"/>
    <property type="match status" value="1"/>
</dbReference>
<dbReference type="PANTHER" id="PTHR44196:SF1">
    <property type="entry name" value="DEHYDROGENASE_REDUCTASE SDR FAMILY MEMBER 7B"/>
    <property type="match status" value="1"/>
</dbReference>
<evidence type="ECO:0000256" key="2">
    <source>
        <dbReference type="ARBA" id="ARBA00023002"/>
    </source>
</evidence>
<dbReference type="SUPFAM" id="SSF51735">
    <property type="entry name" value="NAD(P)-binding Rossmann-fold domains"/>
    <property type="match status" value="1"/>
</dbReference>
<keyword evidence="2" id="KW-0560">Oxidoreductase</keyword>
<dbReference type="GO" id="GO:0019290">
    <property type="term" value="P:siderophore biosynthetic process"/>
    <property type="evidence" value="ECO:0007669"/>
    <property type="project" value="InterPro"/>
</dbReference>
<organism evidence="4 5">
    <name type="scientific">Podospora didyma</name>
    <dbReference type="NCBI Taxonomy" id="330526"/>
    <lineage>
        <taxon>Eukaryota</taxon>
        <taxon>Fungi</taxon>
        <taxon>Dikarya</taxon>
        <taxon>Ascomycota</taxon>
        <taxon>Pezizomycotina</taxon>
        <taxon>Sordariomycetes</taxon>
        <taxon>Sordariomycetidae</taxon>
        <taxon>Sordariales</taxon>
        <taxon>Podosporaceae</taxon>
        <taxon>Podospora</taxon>
    </lineage>
</organism>
<dbReference type="InterPro" id="IPR003560">
    <property type="entry name" value="DHB_DH"/>
</dbReference>
<dbReference type="GO" id="GO:0008667">
    <property type="term" value="F:2,3-dihydro-2,3-dihydroxybenzoate dehydrogenase activity"/>
    <property type="evidence" value="ECO:0007669"/>
    <property type="project" value="InterPro"/>
</dbReference>
<evidence type="ECO:0000313" key="4">
    <source>
        <dbReference type="EMBL" id="KAK3387445.1"/>
    </source>
</evidence>
<gene>
    <name evidence="4" type="ORF">B0H63DRAFT_493701</name>
</gene>
<dbReference type="GO" id="GO:0016020">
    <property type="term" value="C:membrane"/>
    <property type="evidence" value="ECO:0007669"/>
    <property type="project" value="TreeGrafter"/>
</dbReference>
<proteinExistence type="inferred from homology"/>
<comment type="similarity">
    <text evidence="1">Belongs to the short-chain dehydrogenases/reductases (SDR) family.</text>
</comment>
<keyword evidence="5" id="KW-1185">Reference proteome</keyword>
<dbReference type="PRINTS" id="PR01397">
    <property type="entry name" value="DHBDHDRGNASE"/>
</dbReference>
<comment type="caution">
    <text evidence="4">The sequence shown here is derived from an EMBL/GenBank/DDBJ whole genome shotgun (WGS) entry which is preliminary data.</text>
</comment>
<dbReference type="AlphaFoldDB" id="A0AAE0U1S8"/>
<evidence type="ECO:0000313" key="5">
    <source>
        <dbReference type="Proteomes" id="UP001285441"/>
    </source>
</evidence>
<evidence type="ECO:0000259" key="3">
    <source>
        <dbReference type="SMART" id="SM00822"/>
    </source>
</evidence>
<dbReference type="Gene3D" id="3.40.50.720">
    <property type="entry name" value="NAD(P)-binding Rossmann-like Domain"/>
    <property type="match status" value="1"/>
</dbReference>
<dbReference type="Pfam" id="PF00106">
    <property type="entry name" value="adh_short"/>
    <property type="match status" value="1"/>
</dbReference>
<sequence>MALPAPIKALRFEPYPEIDPNQAHFSTKGNHVVITGGGGGLGSATAEAFAKSGASNISILGRTQGTLTTTKEKVEAQHPGTKIHTFIANMTDKKSVDEVISAAVKASGLINMLVANAAYLYHVKPFMDIDPDEWFRCFEVNVKGNFNLLRAFIPHAAPGATVAEVSSVINFPEIPGYSSYLLSKLAQHKVFNYPDLHVVSLHLGAMKTAMIDKLPEEPPTALPANFIVWATSPEGKFLRGKYVWANWDVTELKAMAKEIESTGEFNFRKRNVQIP</sequence>
<dbReference type="CDD" id="cd05233">
    <property type="entry name" value="SDR_c"/>
    <property type="match status" value="1"/>
</dbReference>
<dbReference type="InterPro" id="IPR002347">
    <property type="entry name" value="SDR_fam"/>
</dbReference>
<reference evidence="4" key="1">
    <citation type="journal article" date="2023" name="Mol. Phylogenet. Evol.">
        <title>Genome-scale phylogeny and comparative genomics of the fungal order Sordariales.</title>
        <authorList>
            <person name="Hensen N."/>
            <person name="Bonometti L."/>
            <person name="Westerberg I."/>
            <person name="Brannstrom I.O."/>
            <person name="Guillou S."/>
            <person name="Cros-Aarteil S."/>
            <person name="Calhoun S."/>
            <person name="Haridas S."/>
            <person name="Kuo A."/>
            <person name="Mondo S."/>
            <person name="Pangilinan J."/>
            <person name="Riley R."/>
            <person name="LaButti K."/>
            <person name="Andreopoulos B."/>
            <person name="Lipzen A."/>
            <person name="Chen C."/>
            <person name="Yan M."/>
            <person name="Daum C."/>
            <person name="Ng V."/>
            <person name="Clum A."/>
            <person name="Steindorff A."/>
            <person name="Ohm R.A."/>
            <person name="Martin F."/>
            <person name="Silar P."/>
            <person name="Natvig D.O."/>
            <person name="Lalanne C."/>
            <person name="Gautier V."/>
            <person name="Ament-Velasquez S.L."/>
            <person name="Kruys A."/>
            <person name="Hutchinson M.I."/>
            <person name="Powell A.J."/>
            <person name="Barry K."/>
            <person name="Miller A.N."/>
            <person name="Grigoriev I.V."/>
            <person name="Debuchy R."/>
            <person name="Gladieux P."/>
            <person name="Hiltunen Thoren M."/>
            <person name="Johannesson H."/>
        </authorList>
    </citation>
    <scope>NUCLEOTIDE SEQUENCE</scope>
    <source>
        <strain evidence="4">CBS 232.78</strain>
    </source>
</reference>
<feature type="domain" description="Ketoreductase" evidence="3">
    <location>
        <begin position="30"/>
        <end position="209"/>
    </location>
</feature>
<evidence type="ECO:0000256" key="1">
    <source>
        <dbReference type="ARBA" id="ARBA00006484"/>
    </source>
</evidence>
<name>A0AAE0U1S8_9PEZI</name>
<protein>
    <recommendedName>
        <fullName evidence="3">Ketoreductase domain-containing protein</fullName>
    </recommendedName>
</protein>
<accession>A0AAE0U1S8</accession>
<dbReference type="EMBL" id="JAULSW010000003">
    <property type="protein sequence ID" value="KAK3387445.1"/>
    <property type="molecule type" value="Genomic_DNA"/>
</dbReference>
<reference evidence="4" key="2">
    <citation type="submission" date="2023-06" db="EMBL/GenBank/DDBJ databases">
        <authorList>
            <consortium name="Lawrence Berkeley National Laboratory"/>
            <person name="Haridas S."/>
            <person name="Hensen N."/>
            <person name="Bonometti L."/>
            <person name="Westerberg I."/>
            <person name="Brannstrom I.O."/>
            <person name="Guillou S."/>
            <person name="Cros-Aarteil S."/>
            <person name="Calhoun S."/>
            <person name="Kuo A."/>
            <person name="Mondo S."/>
            <person name="Pangilinan J."/>
            <person name="Riley R."/>
            <person name="LaButti K."/>
            <person name="Andreopoulos B."/>
            <person name="Lipzen A."/>
            <person name="Chen C."/>
            <person name="Yanf M."/>
            <person name="Daum C."/>
            <person name="Ng V."/>
            <person name="Clum A."/>
            <person name="Steindorff A."/>
            <person name="Ohm R."/>
            <person name="Martin F."/>
            <person name="Silar P."/>
            <person name="Natvig D."/>
            <person name="Lalanne C."/>
            <person name="Gautier V."/>
            <person name="Ament-velasquez S.L."/>
            <person name="Kruys A."/>
            <person name="Hutchinson M.I."/>
            <person name="Powell A.J."/>
            <person name="Barry K."/>
            <person name="Miller A.N."/>
            <person name="Grigoriev I.V."/>
            <person name="Debuchy R."/>
            <person name="Gladieux P."/>
            <person name="Thoren M.H."/>
            <person name="Johannesson H."/>
        </authorList>
    </citation>
    <scope>NUCLEOTIDE SEQUENCE</scope>
    <source>
        <strain evidence="4">CBS 232.78</strain>
    </source>
</reference>
<dbReference type="Proteomes" id="UP001285441">
    <property type="component" value="Unassembled WGS sequence"/>
</dbReference>
<dbReference type="PANTHER" id="PTHR44196">
    <property type="entry name" value="DEHYDROGENASE/REDUCTASE SDR FAMILY MEMBER 7B"/>
    <property type="match status" value="1"/>
</dbReference>
<dbReference type="InterPro" id="IPR036291">
    <property type="entry name" value="NAD(P)-bd_dom_sf"/>
</dbReference>